<comment type="caution">
    <text evidence="1">The sequence shown here is derived from an EMBL/GenBank/DDBJ whole genome shotgun (WGS) entry which is preliminary data.</text>
</comment>
<dbReference type="Proteomes" id="UP000534870">
    <property type="component" value="Unassembled WGS sequence"/>
</dbReference>
<evidence type="ECO:0000313" key="1">
    <source>
        <dbReference type="EMBL" id="NVN10568.1"/>
    </source>
</evidence>
<name>A0A7Y7M6N1_9PROT</name>
<protein>
    <submittedName>
        <fullName evidence="1">Uncharacterized protein</fullName>
    </submittedName>
</protein>
<accession>A0A7Y7M6N1</accession>
<dbReference type="EMBL" id="JABXXP010000051">
    <property type="protein sequence ID" value="NVN10568.1"/>
    <property type="molecule type" value="Genomic_DNA"/>
</dbReference>
<proteinExistence type="predicted"/>
<dbReference type="AlphaFoldDB" id="A0A7Y7M6N1"/>
<evidence type="ECO:0000313" key="2">
    <source>
        <dbReference type="Proteomes" id="UP000534870"/>
    </source>
</evidence>
<reference evidence="1 2" key="1">
    <citation type="submission" date="2020-06" db="EMBL/GenBank/DDBJ databases">
        <title>Description of novel acetic acid bacteria.</title>
        <authorList>
            <person name="Sombolestani A."/>
        </authorList>
    </citation>
    <scope>NUCLEOTIDE SEQUENCE [LARGE SCALE GENOMIC DNA]</scope>
    <source>
        <strain evidence="1 2">LMG 31431</strain>
    </source>
</reference>
<sequence length="60" mass="6587">MTDKQTTAGTSLDQALAVFGYSDAIPSHQRYTLISSIALFSALNGRPEIGVQPHRNWTPR</sequence>
<gene>
    <name evidence="1" type="ORF">HUK84_05300</name>
</gene>
<organism evidence="1 2">
    <name type="scientific">Nguyenibacter vanlangensis</name>
    <dbReference type="NCBI Taxonomy" id="1216886"/>
    <lineage>
        <taxon>Bacteria</taxon>
        <taxon>Pseudomonadati</taxon>
        <taxon>Pseudomonadota</taxon>
        <taxon>Alphaproteobacteria</taxon>
        <taxon>Acetobacterales</taxon>
        <taxon>Acetobacteraceae</taxon>
        <taxon>Nguyenibacter</taxon>
    </lineage>
</organism>
<dbReference type="RefSeq" id="WP_176639337.1">
    <property type="nucleotide sequence ID" value="NZ_JABXXP010000051.1"/>
</dbReference>